<dbReference type="EMBL" id="JACHMN010000001">
    <property type="protein sequence ID" value="MBB5867213.1"/>
    <property type="molecule type" value="Genomic_DNA"/>
</dbReference>
<dbReference type="RefSeq" id="WP_184831672.1">
    <property type="nucleotide sequence ID" value="NZ_JACHMN010000001.1"/>
</dbReference>
<keyword evidence="2" id="KW-1133">Transmembrane helix</keyword>
<feature type="transmembrane region" description="Helical" evidence="2">
    <location>
        <begin position="52"/>
        <end position="70"/>
    </location>
</feature>
<comment type="caution">
    <text evidence="3">The sequence shown here is derived from an EMBL/GenBank/DDBJ whole genome shotgun (WGS) entry which is preliminary data.</text>
</comment>
<feature type="compositionally biased region" description="Polar residues" evidence="1">
    <location>
        <begin position="250"/>
        <end position="262"/>
    </location>
</feature>
<evidence type="ECO:0000256" key="1">
    <source>
        <dbReference type="SAM" id="MobiDB-lite"/>
    </source>
</evidence>
<feature type="region of interest" description="Disordered" evidence="1">
    <location>
        <begin position="24"/>
        <end position="43"/>
    </location>
</feature>
<keyword evidence="2" id="KW-0812">Transmembrane</keyword>
<protein>
    <submittedName>
        <fullName evidence="3">Uncharacterized protein</fullName>
    </submittedName>
</protein>
<reference evidence="3 4" key="1">
    <citation type="submission" date="2020-08" db="EMBL/GenBank/DDBJ databases">
        <title>Sequencing the genomes of 1000 actinobacteria strains.</title>
        <authorList>
            <person name="Klenk H.-P."/>
        </authorList>
    </citation>
    <scope>NUCLEOTIDE SEQUENCE [LARGE SCALE GENOMIC DNA]</scope>
    <source>
        <strain evidence="3 4">DSM 45362</strain>
    </source>
</reference>
<evidence type="ECO:0000313" key="4">
    <source>
        <dbReference type="Proteomes" id="UP000587527"/>
    </source>
</evidence>
<organism evidence="3 4">
    <name type="scientific">Allocatelliglobosispora scoriae</name>
    <dbReference type="NCBI Taxonomy" id="643052"/>
    <lineage>
        <taxon>Bacteria</taxon>
        <taxon>Bacillati</taxon>
        <taxon>Actinomycetota</taxon>
        <taxon>Actinomycetes</taxon>
        <taxon>Micromonosporales</taxon>
        <taxon>Micromonosporaceae</taxon>
        <taxon>Allocatelliglobosispora</taxon>
    </lineage>
</organism>
<accession>A0A841BJK6</accession>
<evidence type="ECO:0000256" key="2">
    <source>
        <dbReference type="SAM" id="Phobius"/>
    </source>
</evidence>
<proteinExistence type="predicted"/>
<dbReference type="AlphaFoldDB" id="A0A841BJK6"/>
<evidence type="ECO:0000313" key="3">
    <source>
        <dbReference type="EMBL" id="MBB5867213.1"/>
    </source>
</evidence>
<dbReference type="Proteomes" id="UP000587527">
    <property type="component" value="Unassembled WGS sequence"/>
</dbReference>
<keyword evidence="4" id="KW-1185">Reference proteome</keyword>
<name>A0A841BJK6_9ACTN</name>
<feature type="region of interest" description="Disordered" evidence="1">
    <location>
        <begin position="243"/>
        <end position="269"/>
    </location>
</feature>
<keyword evidence="2" id="KW-0472">Membrane</keyword>
<sequence>MKPTPSDPALDARLRSTLRQVAAAAIPPGHPEPAARAVTAPARRPRRRWRPALVLAAVLVPLTAAGVVLGREYVDQIPPKNVFYTGVAADGERYWLVPSFHDNPCDPALPHPGIEWLQEARNSVGGEWASAGFTYGDYDGRTCAVDEAPWLADPGRVGVGSSRLGADEQGERLYVVGAHPTVVTLRVTVGGRTFDVGTVPVPGRADGPRYAAFPVPAGQPIEVSMLDGAGAVVPGGRWGADGDGHLSFLTKPTSKSQDSRSASPGIEMP</sequence>
<gene>
    <name evidence="3" type="ORF">F4553_000592</name>
</gene>